<dbReference type="PANTHER" id="PTHR42305">
    <property type="entry name" value="MEMBRANE PROTEIN RV1733C-RELATED"/>
    <property type="match status" value="1"/>
</dbReference>
<organism evidence="2 3">
    <name type="scientific">Amycolatopsis cynarae</name>
    <dbReference type="NCBI Taxonomy" id="2995223"/>
    <lineage>
        <taxon>Bacteria</taxon>
        <taxon>Bacillati</taxon>
        <taxon>Actinomycetota</taxon>
        <taxon>Actinomycetes</taxon>
        <taxon>Pseudonocardiales</taxon>
        <taxon>Pseudonocardiaceae</taxon>
        <taxon>Amycolatopsis</taxon>
    </lineage>
</organism>
<name>A0ABY7AUS9_9PSEU</name>
<dbReference type="InterPro" id="IPR039708">
    <property type="entry name" value="MT1774/Rv1733c-like"/>
</dbReference>
<evidence type="ECO:0000256" key="1">
    <source>
        <dbReference type="SAM" id="Phobius"/>
    </source>
</evidence>
<keyword evidence="1" id="KW-1133">Transmembrane helix</keyword>
<keyword evidence="3" id="KW-1185">Reference proteome</keyword>
<gene>
    <name evidence="2" type="ORF">ORV05_19815</name>
</gene>
<accession>A0ABY7AUS9</accession>
<sequence>MSGIRWWRLPHAGGNPLVRTADRVESVLLLVVVLLALLAVPVAASLGSDSYGRQKQTAEAESATRQPATAVLLSDAPAETVGPHGVPVSATVAVPASWQVAGGARSGMVTAPRGTPAGATVPIWLDTRGTPTAPPAPPEAAVMTGIATGVLTWTAFAAGLAMVFGALRRLLDRGRYARWEREWARLDHRSYS</sequence>
<evidence type="ECO:0000313" key="2">
    <source>
        <dbReference type="EMBL" id="WAL63273.1"/>
    </source>
</evidence>
<proteinExistence type="predicted"/>
<reference evidence="2" key="1">
    <citation type="submission" date="2022-11" db="EMBL/GenBank/DDBJ databases">
        <authorList>
            <person name="Mo P."/>
        </authorList>
    </citation>
    <scope>NUCLEOTIDE SEQUENCE</scope>
    <source>
        <strain evidence="2">HUAS 11-8</strain>
    </source>
</reference>
<protein>
    <recommendedName>
        <fullName evidence="4">Transmembrane protein</fullName>
    </recommendedName>
</protein>
<dbReference type="RefSeq" id="WP_268441102.1">
    <property type="nucleotide sequence ID" value="NZ_CP113836.1"/>
</dbReference>
<dbReference type="Proteomes" id="UP001163203">
    <property type="component" value="Chromosome"/>
</dbReference>
<keyword evidence="1" id="KW-0472">Membrane</keyword>
<dbReference type="PANTHER" id="PTHR42305:SF1">
    <property type="entry name" value="MEMBRANE PROTEIN RV1733C-RELATED"/>
    <property type="match status" value="1"/>
</dbReference>
<feature type="transmembrane region" description="Helical" evidence="1">
    <location>
        <begin position="27"/>
        <end position="46"/>
    </location>
</feature>
<dbReference type="EMBL" id="CP113836">
    <property type="protein sequence ID" value="WAL63273.1"/>
    <property type="molecule type" value="Genomic_DNA"/>
</dbReference>
<evidence type="ECO:0008006" key="4">
    <source>
        <dbReference type="Google" id="ProtNLM"/>
    </source>
</evidence>
<keyword evidence="1" id="KW-0812">Transmembrane</keyword>
<evidence type="ECO:0000313" key="3">
    <source>
        <dbReference type="Proteomes" id="UP001163203"/>
    </source>
</evidence>
<feature type="transmembrane region" description="Helical" evidence="1">
    <location>
        <begin position="140"/>
        <end position="167"/>
    </location>
</feature>